<evidence type="ECO:0000313" key="2">
    <source>
        <dbReference type="EMBL" id="GGG27286.1"/>
    </source>
</evidence>
<keyword evidence="3" id="KW-1185">Reference proteome</keyword>
<sequence length="570" mass="66082">MSKILYITYRNKEIPHDSSEKVKQITSELNPDNIHANPSYCSQNGRTICSLSNPLSVIKTEGTNVLLGNILNKEKNWTNPLKYFPDGNYAIFRSNNELTEVFTDKLSSRTIWYYYDDEILICATSQRAIIKFLSNFEFDERVIPWIISTGSLGPLYSWDSRIKRIPPATSLILKISDWKLELQPVNYDLGENLKSMDLSEKIYNAVDNQNLDSNKWALSLSGGYDSRLILLLLNKFKSKKEKIRTITWGIKNTEEEKGSDANIAKNLALNYQTDHSFFSTKISHEPIDLLLERFLKNGEGRIDHISSYMNGFDIWKYLFENNYEGILRGNQLFSGLKPASELDIRRFMGLSLISDFENLKKLNFLNSLEQFIPEELERKTAENLHQYRDRILADYRIPIIQAALSDLKFPYVEQYDPLLANSIVEEIRNYPDKFRNEKKIIKKILISLGNQEEFAKVGATRPKEELFKQENMTEEILKELNSKDAENIFPVTFLNEVITTLKKPTTSQSKTPKQWIKKYLSKALPLRIKKMLSKAFQASTLDISTLGFRLMVIIKMIRILQEDSVRNKSH</sequence>
<dbReference type="Proteomes" id="UP000605733">
    <property type="component" value="Unassembled WGS sequence"/>
</dbReference>
<accession>A0ABQ1WDG1</accession>
<dbReference type="RefSeq" id="WP_011709875.1">
    <property type="nucleotide sequence ID" value="NZ_BMIX01000001.1"/>
</dbReference>
<organism evidence="2 3">
    <name type="scientific">Christiangramia forsetii</name>
    <dbReference type="NCBI Taxonomy" id="411153"/>
    <lineage>
        <taxon>Bacteria</taxon>
        <taxon>Pseudomonadati</taxon>
        <taxon>Bacteroidota</taxon>
        <taxon>Flavobacteriia</taxon>
        <taxon>Flavobacteriales</taxon>
        <taxon>Flavobacteriaceae</taxon>
        <taxon>Christiangramia</taxon>
    </lineage>
</organism>
<evidence type="ECO:0000259" key="1">
    <source>
        <dbReference type="Pfam" id="PF00733"/>
    </source>
</evidence>
<protein>
    <recommendedName>
        <fullName evidence="1">Asparagine synthetase domain-containing protein</fullName>
    </recommendedName>
</protein>
<dbReference type="SUPFAM" id="SSF52402">
    <property type="entry name" value="Adenine nucleotide alpha hydrolases-like"/>
    <property type="match status" value="1"/>
</dbReference>
<reference evidence="3" key="1">
    <citation type="journal article" date="2019" name="Int. J. Syst. Evol. Microbiol.">
        <title>The Global Catalogue of Microorganisms (GCM) 10K type strain sequencing project: providing services to taxonomists for standard genome sequencing and annotation.</title>
        <authorList>
            <consortium name="The Broad Institute Genomics Platform"/>
            <consortium name="The Broad Institute Genome Sequencing Center for Infectious Disease"/>
            <person name="Wu L."/>
            <person name="Ma J."/>
        </authorList>
    </citation>
    <scope>NUCLEOTIDE SEQUENCE [LARGE SCALE GENOMIC DNA]</scope>
    <source>
        <strain evidence="3">CGMCC 1.15422</strain>
    </source>
</reference>
<feature type="domain" description="Asparagine synthetase" evidence="1">
    <location>
        <begin position="198"/>
        <end position="276"/>
    </location>
</feature>
<dbReference type="EMBL" id="BMIX01000001">
    <property type="protein sequence ID" value="GGG27286.1"/>
    <property type="molecule type" value="Genomic_DNA"/>
</dbReference>
<dbReference type="InterPro" id="IPR001962">
    <property type="entry name" value="Asn_synthase"/>
</dbReference>
<dbReference type="InterPro" id="IPR014729">
    <property type="entry name" value="Rossmann-like_a/b/a_fold"/>
</dbReference>
<gene>
    <name evidence="2" type="ORF">GCM10011532_08390</name>
</gene>
<proteinExistence type="predicted"/>
<name>A0ABQ1WDG1_9FLAO</name>
<evidence type="ECO:0000313" key="3">
    <source>
        <dbReference type="Proteomes" id="UP000605733"/>
    </source>
</evidence>
<dbReference type="Gene3D" id="3.40.50.620">
    <property type="entry name" value="HUPs"/>
    <property type="match status" value="1"/>
</dbReference>
<dbReference type="Pfam" id="PF00733">
    <property type="entry name" value="Asn_synthase"/>
    <property type="match status" value="1"/>
</dbReference>
<comment type="caution">
    <text evidence="2">The sequence shown here is derived from an EMBL/GenBank/DDBJ whole genome shotgun (WGS) entry which is preliminary data.</text>
</comment>